<reference evidence="2" key="1">
    <citation type="journal article" date="2023" name="G3 (Bethesda)">
        <title>A reference genome for the long-term kleptoplast-retaining sea slug Elysia crispata morphotype clarki.</title>
        <authorList>
            <person name="Eastman K.E."/>
            <person name="Pendleton A.L."/>
            <person name="Shaikh M.A."/>
            <person name="Suttiyut T."/>
            <person name="Ogas R."/>
            <person name="Tomko P."/>
            <person name="Gavelis G."/>
            <person name="Widhalm J.R."/>
            <person name="Wisecaver J.H."/>
        </authorList>
    </citation>
    <scope>NUCLEOTIDE SEQUENCE</scope>
    <source>
        <strain evidence="2">ECLA1</strain>
    </source>
</reference>
<dbReference type="AlphaFoldDB" id="A0AAE1A9U3"/>
<feature type="region of interest" description="Disordered" evidence="1">
    <location>
        <begin position="15"/>
        <end position="37"/>
    </location>
</feature>
<protein>
    <submittedName>
        <fullName evidence="2">Uncharacterized protein</fullName>
    </submittedName>
</protein>
<dbReference type="EMBL" id="JAWDGP010002323">
    <property type="protein sequence ID" value="KAK3783965.1"/>
    <property type="molecule type" value="Genomic_DNA"/>
</dbReference>
<dbReference type="Proteomes" id="UP001283361">
    <property type="component" value="Unassembled WGS sequence"/>
</dbReference>
<evidence type="ECO:0000313" key="2">
    <source>
        <dbReference type="EMBL" id="KAK3783965.1"/>
    </source>
</evidence>
<organism evidence="2 3">
    <name type="scientific">Elysia crispata</name>
    <name type="common">lettuce slug</name>
    <dbReference type="NCBI Taxonomy" id="231223"/>
    <lineage>
        <taxon>Eukaryota</taxon>
        <taxon>Metazoa</taxon>
        <taxon>Spiralia</taxon>
        <taxon>Lophotrochozoa</taxon>
        <taxon>Mollusca</taxon>
        <taxon>Gastropoda</taxon>
        <taxon>Heterobranchia</taxon>
        <taxon>Euthyneura</taxon>
        <taxon>Panpulmonata</taxon>
        <taxon>Sacoglossa</taxon>
        <taxon>Placobranchoidea</taxon>
        <taxon>Plakobranchidae</taxon>
        <taxon>Elysia</taxon>
    </lineage>
</organism>
<keyword evidence="3" id="KW-1185">Reference proteome</keyword>
<evidence type="ECO:0000256" key="1">
    <source>
        <dbReference type="SAM" id="MobiDB-lite"/>
    </source>
</evidence>
<sequence>MLTAPVRSVLMPKPIRLGSTGQISPSSPKPDIPQGLDHQNDLAKHWPVVSLVKSLPSTSTLPNAMSSPLVFDLIPLINGSIKTFRNSTQKRF</sequence>
<name>A0AAE1A9U3_9GAST</name>
<gene>
    <name evidence="2" type="ORF">RRG08_046695</name>
</gene>
<proteinExistence type="predicted"/>
<evidence type="ECO:0000313" key="3">
    <source>
        <dbReference type="Proteomes" id="UP001283361"/>
    </source>
</evidence>
<accession>A0AAE1A9U3</accession>
<comment type="caution">
    <text evidence="2">The sequence shown here is derived from an EMBL/GenBank/DDBJ whole genome shotgun (WGS) entry which is preliminary data.</text>
</comment>